<keyword evidence="3" id="KW-1185">Reference proteome</keyword>
<name>A0A835AFS4_9POAL</name>
<dbReference type="CDD" id="cd06222">
    <property type="entry name" value="RNase_H_like"/>
    <property type="match status" value="1"/>
</dbReference>
<evidence type="ECO:0000313" key="3">
    <source>
        <dbReference type="Proteomes" id="UP000636709"/>
    </source>
</evidence>
<dbReference type="PANTHER" id="PTHR47074">
    <property type="entry name" value="BNAC02G40300D PROTEIN"/>
    <property type="match status" value="1"/>
</dbReference>
<accession>A0A835AFS4</accession>
<dbReference type="OrthoDB" id="692464at2759"/>
<evidence type="ECO:0000313" key="2">
    <source>
        <dbReference type="EMBL" id="KAF8661039.1"/>
    </source>
</evidence>
<dbReference type="InterPro" id="IPR036397">
    <property type="entry name" value="RNaseH_sf"/>
</dbReference>
<dbReference type="PANTHER" id="PTHR47074:SF11">
    <property type="entry name" value="REVERSE TRANSCRIPTASE-LIKE PROTEIN"/>
    <property type="match status" value="1"/>
</dbReference>
<evidence type="ECO:0000259" key="1">
    <source>
        <dbReference type="Pfam" id="PF13456"/>
    </source>
</evidence>
<protein>
    <recommendedName>
        <fullName evidence="1">RNase H type-1 domain-containing protein</fullName>
    </recommendedName>
</protein>
<dbReference type="GO" id="GO:0003676">
    <property type="term" value="F:nucleic acid binding"/>
    <property type="evidence" value="ECO:0007669"/>
    <property type="project" value="InterPro"/>
</dbReference>
<comment type="caution">
    <text evidence="2">The sequence shown here is derived from an EMBL/GenBank/DDBJ whole genome shotgun (WGS) entry which is preliminary data.</text>
</comment>
<organism evidence="2 3">
    <name type="scientific">Digitaria exilis</name>
    <dbReference type="NCBI Taxonomy" id="1010633"/>
    <lineage>
        <taxon>Eukaryota</taxon>
        <taxon>Viridiplantae</taxon>
        <taxon>Streptophyta</taxon>
        <taxon>Embryophyta</taxon>
        <taxon>Tracheophyta</taxon>
        <taxon>Spermatophyta</taxon>
        <taxon>Magnoliopsida</taxon>
        <taxon>Liliopsida</taxon>
        <taxon>Poales</taxon>
        <taxon>Poaceae</taxon>
        <taxon>PACMAD clade</taxon>
        <taxon>Panicoideae</taxon>
        <taxon>Panicodae</taxon>
        <taxon>Paniceae</taxon>
        <taxon>Anthephorinae</taxon>
        <taxon>Digitaria</taxon>
    </lineage>
</organism>
<proteinExistence type="predicted"/>
<dbReference type="EMBL" id="JACEFO010002416">
    <property type="protein sequence ID" value="KAF8661039.1"/>
    <property type="molecule type" value="Genomic_DNA"/>
</dbReference>
<dbReference type="InterPro" id="IPR002156">
    <property type="entry name" value="RNaseH_domain"/>
</dbReference>
<dbReference type="InterPro" id="IPR012337">
    <property type="entry name" value="RNaseH-like_sf"/>
</dbReference>
<feature type="domain" description="RNase H type-1" evidence="1">
    <location>
        <begin position="107"/>
        <end position="166"/>
    </location>
</feature>
<reference evidence="2" key="1">
    <citation type="submission" date="2020-07" db="EMBL/GenBank/DDBJ databases">
        <title>Genome sequence and genetic diversity analysis of an under-domesticated orphan crop, white fonio (Digitaria exilis).</title>
        <authorList>
            <person name="Bennetzen J.L."/>
            <person name="Chen S."/>
            <person name="Ma X."/>
            <person name="Wang X."/>
            <person name="Yssel A.E.J."/>
            <person name="Chaluvadi S.R."/>
            <person name="Johnson M."/>
            <person name="Gangashetty P."/>
            <person name="Hamidou F."/>
            <person name="Sanogo M.D."/>
            <person name="Zwaenepoel A."/>
            <person name="Wallace J."/>
            <person name="Van De Peer Y."/>
            <person name="Van Deynze A."/>
        </authorList>
    </citation>
    <scope>NUCLEOTIDE SEQUENCE</scope>
    <source>
        <tissue evidence="2">Leaves</tissue>
    </source>
</reference>
<sequence>MRGQWELPEEDDLIYTGPDWLLLILDRYGEQTRVNFLMLIWHCWSVRNGVLMAGERISIEGSLIFLSRYITSLLQIRQQVPASDDRSKQKQLHKRWTPPADSKLKINVDGASIVETGEAAAGIAIRDQEGKPLLMSCRRLAHCRDAEEAEALACLEGVKMGARCNVSVIEKLKVEGVDRSVVAPILLDTLHEKAHLRSLVFVKIGREQNKVAHELAHLGVRSGVCQVWFASFPESLVTLACKDII</sequence>
<dbReference type="AlphaFoldDB" id="A0A835AFS4"/>
<dbReference type="Gene3D" id="3.30.420.10">
    <property type="entry name" value="Ribonuclease H-like superfamily/Ribonuclease H"/>
    <property type="match status" value="1"/>
</dbReference>
<dbReference type="InterPro" id="IPR044730">
    <property type="entry name" value="RNase_H-like_dom_plant"/>
</dbReference>
<dbReference type="Proteomes" id="UP000636709">
    <property type="component" value="Unassembled WGS sequence"/>
</dbReference>
<gene>
    <name evidence="2" type="ORF">HU200_057134</name>
</gene>
<dbReference type="Pfam" id="PF13456">
    <property type="entry name" value="RVT_3"/>
    <property type="match status" value="1"/>
</dbReference>
<dbReference type="GO" id="GO:0004523">
    <property type="term" value="F:RNA-DNA hybrid ribonuclease activity"/>
    <property type="evidence" value="ECO:0007669"/>
    <property type="project" value="InterPro"/>
</dbReference>
<dbReference type="SUPFAM" id="SSF53098">
    <property type="entry name" value="Ribonuclease H-like"/>
    <property type="match status" value="1"/>
</dbReference>
<dbReference type="InterPro" id="IPR052929">
    <property type="entry name" value="RNase_H-like_EbsB-rel"/>
</dbReference>